<dbReference type="InterPro" id="IPR050647">
    <property type="entry name" value="Plant_LRR-RLKs"/>
</dbReference>
<dbReference type="Pfam" id="PF00069">
    <property type="entry name" value="Pkinase"/>
    <property type="match status" value="1"/>
</dbReference>
<dbReference type="InterPro" id="IPR008271">
    <property type="entry name" value="Ser/Thr_kinase_AS"/>
</dbReference>
<evidence type="ECO:0000256" key="4">
    <source>
        <dbReference type="ARBA" id="ARBA00022475"/>
    </source>
</evidence>
<dbReference type="GO" id="GO:0005524">
    <property type="term" value="F:ATP binding"/>
    <property type="evidence" value="ECO:0007669"/>
    <property type="project" value="UniProtKB-UniRule"/>
</dbReference>
<dbReference type="FunFam" id="3.30.200.20:FF:000466">
    <property type="entry name" value="Putative LRR receptor-like serine/threonine-protein kinase"/>
    <property type="match status" value="1"/>
</dbReference>
<evidence type="ECO:0000256" key="13">
    <source>
        <dbReference type="ARBA" id="ARBA00022840"/>
    </source>
</evidence>
<dbReference type="PROSITE" id="PS00107">
    <property type="entry name" value="PROTEIN_KINASE_ATP"/>
    <property type="match status" value="1"/>
</dbReference>
<dbReference type="FunFam" id="3.80.10.10:FF:000213">
    <property type="entry name" value="Tyrosine-sulfated glycopeptide receptor 1"/>
    <property type="match status" value="1"/>
</dbReference>
<dbReference type="InterPro" id="IPR055414">
    <property type="entry name" value="LRR_R13L4/SHOC2-like"/>
</dbReference>
<organism evidence="23 24">
    <name type="scientific">Acorus gramineus</name>
    <name type="common">Dwarf sweet flag</name>
    <dbReference type="NCBI Taxonomy" id="55184"/>
    <lineage>
        <taxon>Eukaryota</taxon>
        <taxon>Viridiplantae</taxon>
        <taxon>Streptophyta</taxon>
        <taxon>Embryophyta</taxon>
        <taxon>Tracheophyta</taxon>
        <taxon>Spermatophyta</taxon>
        <taxon>Magnoliopsida</taxon>
        <taxon>Liliopsida</taxon>
        <taxon>Acoraceae</taxon>
        <taxon>Acorus</taxon>
    </lineage>
</organism>
<reference evidence="23" key="1">
    <citation type="journal article" date="2023" name="Nat. Commun.">
        <title>Diploid and tetraploid genomes of Acorus and the evolution of monocots.</title>
        <authorList>
            <person name="Ma L."/>
            <person name="Liu K.W."/>
            <person name="Li Z."/>
            <person name="Hsiao Y.Y."/>
            <person name="Qi Y."/>
            <person name="Fu T."/>
            <person name="Tang G.D."/>
            <person name="Zhang D."/>
            <person name="Sun W.H."/>
            <person name="Liu D.K."/>
            <person name="Li Y."/>
            <person name="Chen G.Z."/>
            <person name="Liu X.D."/>
            <person name="Liao X.Y."/>
            <person name="Jiang Y.T."/>
            <person name="Yu X."/>
            <person name="Hao Y."/>
            <person name="Huang J."/>
            <person name="Zhao X.W."/>
            <person name="Ke S."/>
            <person name="Chen Y.Y."/>
            <person name="Wu W.L."/>
            <person name="Hsu J.L."/>
            <person name="Lin Y.F."/>
            <person name="Huang M.D."/>
            <person name="Li C.Y."/>
            <person name="Huang L."/>
            <person name="Wang Z.W."/>
            <person name="Zhao X."/>
            <person name="Zhong W.Y."/>
            <person name="Peng D.H."/>
            <person name="Ahmad S."/>
            <person name="Lan S."/>
            <person name="Zhang J.S."/>
            <person name="Tsai W.C."/>
            <person name="Van de Peer Y."/>
            <person name="Liu Z.J."/>
        </authorList>
    </citation>
    <scope>NUCLEOTIDE SEQUENCE</scope>
    <source>
        <strain evidence="23">SCP</strain>
    </source>
</reference>
<gene>
    <name evidence="23" type="ORF">QJS04_geneDACA019579</name>
</gene>
<evidence type="ECO:0000256" key="7">
    <source>
        <dbReference type="ARBA" id="ARBA00022679"/>
    </source>
</evidence>
<feature type="binding site" evidence="20">
    <location>
        <position position="856"/>
    </location>
    <ligand>
        <name>ATP</name>
        <dbReference type="ChEBI" id="CHEBI:30616"/>
    </ligand>
</feature>
<evidence type="ECO:0000256" key="9">
    <source>
        <dbReference type="ARBA" id="ARBA00022729"/>
    </source>
</evidence>
<comment type="caution">
    <text evidence="23">The sequence shown here is derived from an EMBL/GenBank/DDBJ whole genome shotgun (WGS) entry which is preliminary data.</text>
</comment>
<accession>A0AAV9AEB9</accession>
<dbReference type="Proteomes" id="UP001179952">
    <property type="component" value="Unassembled WGS sequence"/>
</dbReference>
<dbReference type="SMART" id="SM00220">
    <property type="entry name" value="S_TKc"/>
    <property type="match status" value="1"/>
</dbReference>
<evidence type="ECO:0000256" key="17">
    <source>
        <dbReference type="ARBA" id="ARBA00023180"/>
    </source>
</evidence>
<keyword evidence="16 23" id="KW-0675">Receptor</keyword>
<dbReference type="InterPro" id="IPR017441">
    <property type="entry name" value="Protein_kinase_ATP_BS"/>
</dbReference>
<proteinExistence type="inferred from homology"/>
<comment type="similarity">
    <text evidence="2">Belongs to the RLP family.</text>
</comment>
<keyword evidence="17" id="KW-0325">Glycoprotein</keyword>
<keyword evidence="14 21" id="KW-1133">Transmembrane helix</keyword>
<dbReference type="Pfam" id="PF13855">
    <property type="entry name" value="LRR_8"/>
    <property type="match status" value="2"/>
</dbReference>
<dbReference type="Pfam" id="PF23598">
    <property type="entry name" value="LRR_14"/>
    <property type="match status" value="1"/>
</dbReference>
<dbReference type="SUPFAM" id="SSF56112">
    <property type="entry name" value="Protein kinase-like (PK-like)"/>
    <property type="match status" value="1"/>
</dbReference>
<dbReference type="SUPFAM" id="SSF52058">
    <property type="entry name" value="L domain-like"/>
    <property type="match status" value="1"/>
</dbReference>
<evidence type="ECO:0000256" key="21">
    <source>
        <dbReference type="SAM" id="Phobius"/>
    </source>
</evidence>
<keyword evidence="8 21" id="KW-0812">Transmembrane</keyword>
<name>A0AAV9AEB9_ACOGR</name>
<comment type="catalytic activity">
    <reaction evidence="18">
        <text>L-threonyl-[protein] + ATP = O-phospho-L-threonyl-[protein] + ADP + H(+)</text>
        <dbReference type="Rhea" id="RHEA:46608"/>
        <dbReference type="Rhea" id="RHEA-COMP:11060"/>
        <dbReference type="Rhea" id="RHEA-COMP:11605"/>
        <dbReference type="ChEBI" id="CHEBI:15378"/>
        <dbReference type="ChEBI" id="CHEBI:30013"/>
        <dbReference type="ChEBI" id="CHEBI:30616"/>
        <dbReference type="ChEBI" id="CHEBI:61977"/>
        <dbReference type="ChEBI" id="CHEBI:456216"/>
        <dbReference type="EC" id="2.7.11.1"/>
    </reaction>
</comment>
<dbReference type="AlphaFoldDB" id="A0AAV9AEB9"/>
<comment type="catalytic activity">
    <reaction evidence="19">
        <text>L-seryl-[protein] + ATP = O-phospho-L-seryl-[protein] + ADP + H(+)</text>
        <dbReference type="Rhea" id="RHEA:17989"/>
        <dbReference type="Rhea" id="RHEA-COMP:9863"/>
        <dbReference type="Rhea" id="RHEA-COMP:11604"/>
        <dbReference type="ChEBI" id="CHEBI:15378"/>
        <dbReference type="ChEBI" id="CHEBI:29999"/>
        <dbReference type="ChEBI" id="CHEBI:30616"/>
        <dbReference type="ChEBI" id="CHEBI:83421"/>
        <dbReference type="ChEBI" id="CHEBI:456216"/>
        <dbReference type="EC" id="2.7.11.1"/>
    </reaction>
</comment>
<evidence type="ECO:0000256" key="19">
    <source>
        <dbReference type="ARBA" id="ARBA00048679"/>
    </source>
</evidence>
<evidence type="ECO:0000259" key="22">
    <source>
        <dbReference type="PROSITE" id="PS50011"/>
    </source>
</evidence>
<dbReference type="PROSITE" id="PS00108">
    <property type="entry name" value="PROTEIN_KINASE_ST"/>
    <property type="match status" value="1"/>
</dbReference>
<dbReference type="GO" id="GO:0004674">
    <property type="term" value="F:protein serine/threonine kinase activity"/>
    <property type="evidence" value="ECO:0007669"/>
    <property type="project" value="UniProtKB-KW"/>
</dbReference>
<evidence type="ECO:0000256" key="16">
    <source>
        <dbReference type="ARBA" id="ARBA00023170"/>
    </source>
</evidence>
<keyword evidence="11 20" id="KW-0547">Nucleotide-binding</keyword>
<dbReference type="PROSITE" id="PS51450">
    <property type="entry name" value="LRR"/>
    <property type="match status" value="2"/>
</dbReference>
<evidence type="ECO:0000313" key="23">
    <source>
        <dbReference type="EMBL" id="KAK1262382.1"/>
    </source>
</evidence>
<dbReference type="Gene3D" id="1.10.510.10">
    <property type="entry name" value="Transferase(Phosphotransferase) domain 1"/>
    <property type="match status" value="1"/>
</dbReference>
<dbReference type="PANTHER" id="PTHR48056:SF18">
    <property type="entry name" value="NON-SPECIFIC SERINE_THREONINE PROTEIN KINASE"/>
    <property type="match status" value="1"/>
</dbReference>
<evidence type="ECO:0000256" key="8">
    <source>
        <dbReference type="ARBA" id="ARBA00022692"/>
    </source>
</evidence>
<dbReference type="InterPro" id="IPR003591">
    <property type="entry name" value="Leu-rich_rpt_typical-subtyp"/>
</dbReference>
<evidence type="ECO:0000256" key="2">
    <source>
        <dbReference type="ARBA" id="ARBA00009592"/>
    </source>
</evidence>
<dbReference type="Pfam" id="PF00560">
    <property type="entry name" value="LRR_1"/>
    <property type="match status" value="2"/>
</dbReference>
<keyword evidence="7" id="KW-0808">Transferase</keyword>
<evidence type="ECO:0000256" key="11">
    <source>
        <dbReference type="ARBA" id="ARBA00022741"/>
    </source>
</evidence>
<dbReference type="FunFam" id="1.10.510.10:FF:000309">
    <property type="entry name" value="Leucine-rich repeat receptor-like protein kinase"/>
    <property type="match status" value="1"/>
</dbReference>
<evidence type="ECO:0000313" key="24">
    <source>
        <dbReference type="Proteomes" id="UP001179952"/>
    </source>
</evidence>
<dbReference type="EC" id="2.7.11.1" evidence="3"/>
<keyword evidence="9" id="KW-0732">Signal</keyword>
<evidence type="ECO:0000256" key="12">
    <source>
        <dbReference type="ARBA" id="ARBA00022777"/>
    </source>
</evidence>
<evidence type="ECO:0000256" key="6">
    <source>
        <dbReference type="ARBA" id="ARBA00022614"/>
    </source>
</evidence>
<keyword evidence="5" id="KW-0723">Serine/threonine-protein kinase</keyword>
<keyword evidence="24" id="KW-1185">Reference proteome</keyword>
<dbReference type="FunFam" id="3.80.10.10:FF:000129">
    <property type="entry name" value="Leucine-rich repeat receptor-like kinase"/>
    <property type="match status" value="1"/>
</dbReference>
<dbReference type="GO" id="GO:0033612">
    <property type="term" value="F:receptor serine/threonine kinase binding"/>
    <property type="evidence" value="ECO:0007669"/>
    <property type="project" value="TreeGrafter"/>
</dbReference>
<evidence type="ECO:0000256" key="5">
    <source>
        <dbReference type="ARBA" id="ARBA00022527"/>
    </source>
</evidence>
<dbReference type="SUPFAM" id="SSF52047">
    <property type="entry name" value="RNI-like"/>
    <property type="match status" value="1"/>
</dbReference>
<reference evidence="23" key="2">
    <citation type="submission" date="2023-06" db="EMBL/GenBank/DDBJ databases">
        <authorList>
            <person name="Ma L."/>
            <person name="Liu K.-W."/>
            <person name="Li Z."/>
            <person name="Hsiao Y.-Y."/>
            <person name="Qi Y."/>
            <person name="Fu T."/>
            <person name="Tang G."/>
            <person name="Zhang D."/>
            <person name="Sun W.-H."/>
            <person name="Liu D.-K."/>
            <person name="Li Y."/>
            <person name="Chen G.-Z."/>
            <person name="Liu X.-D."/>
            <person name="Liao X.-Y."/>
            <person name="Jiang Y.-T."/>
            <person name="Yu X."/>
            <person name="Hao Y."/>
            <person name="Huang J."/>
            <person name="Zhao X.-W."/>
            <person name="Ke S."/>
            <person name="Chen Y.-Y."/>
            <person name="Wu W.-L."/>
            <person name="Hsu J.-L."/>
            <person name="Lin Y.-F."/>
            <person name="Huang M.-D."/>
            <person name="Li C.-Y."/>
            <person name="Huang L."/>
            <person name="Wang Z.-W."/>
            <person name="Zhao X."/>
            <person name="Zhong W.-Y."/>
            <person name="Peng D.-H."/>
            <person name="Ahmad S."/>
            <person name="Lan S."/>
            <person name="Zhang J.-S."/>
            <person name="Tsai W.-C."/>
            <person name="Van De Peer Y."/>
            <person name="Liu Z.-J."/>
        </authorList>
    </citation>
    <scope>NUCLEOTIDE SEQUENCE</scope>
    <source>
        <strain evidence="23">SCP</strain>
        <tissue evidence="23">Leaves</tissue>
    </source>
</reference>
<dbReference type="SMART" id="SM00369">
    <property type="entry name" value="LRR_TYP"/>
    <property type="match status" value="9"/>
</dbReference>
<dbReference type="Gene3D" id="3.80.10.10">
    <property type="entry name" value="Ribonuclease Inhibitor"/>
    <property type="match status" value="3"/>
</dbReference>
<protein>
    <recommendedName>
        <fullName evidence="3">non-specific serine/threonine protein kinase</fullName>
        <ecNumber evidence="3">2.7.11.1</ecNumber>
    </recommendedName>
</protein>
<keyword evidence="4" id="KW-1003">Cell membrane</keyword>
<evidence type="ECO:0000256" key="20">
    <source>
        <dbReference type="PROSITE-ProRule" id="PRU10141"/>
    </source>
</evidence>
<dbReference type="PROSITE" id="PS50011">
    <property type="entry name" value="PROTEIN_KINASE_DOM"/>
    <property type="match status" value="1"/>
</dbReference>
<evidence type="ECO:0000256" key="18">
    <source>
        <dbReference type="ARBA" id="ARBA00047899"/>
    </source>
</evidence>
<dbReference type="InterPro" id="IPR032675">
    <property type="entry name" value="LRR_dom_sf"/>
</dbReference>
<evidence type="ECO:0000256" key="1">
    <source>
        <dbReference type="ARBA" id="ARBA00004162"/>
    </source>
</evidence>
<dbReference type="InterPro" id="IPR000719">
    <property type="entry name" value="Prot_kinase_dom"/>
</dbReference>
<comment type="subcellular location">
    <subcellularLocation>
        <location evidence="1">Cell membrane</location>
        <topology evidence="1">Single-pass membrane protein</topology>
    </subcellularLocation>
</comment>
<keyword evidence="6" id="KW-0433">Leucine-rich repeat</keyword>
<dbReference type="FunFam" id="3.80.10.10:FF:000041">
    <property type="entry name" value="LRR receptor-like serine/threonine-protein kinase ERECTA"/>
    <property type="match status" value="1"/>
</dbReference>
<keyword evidence="13 20" id="KW-0067">ATP-binding</keyword>
<evidence type="ECO:0000256" key="10">
    <source>
        <dbReference type="ARBA" id="ARBA00022737"/>
    </source>
</evidence>
<keyword evidence="15 21" id="KW-0472">Membrane</keyword>
<keyword evidence="10" id="KW-0677">Repeat</keyword>
<dbReference type="PANTHER" id="PTHR48056">
    <property type="entry name" value="LRR RECEPTOR-LIKE SERINE/THREONINE-PROTEIN KINASE-RELATED"/>
    <property type="match status" value="1"/>
</dbReference>
<dbReference type="InterPro" id="IPR011009">
    <property type="entry name" value="Kinase-like_dom_sf"/>
</dbReference>
<dbReference type="InterPro" id="IPR001611">
    <property type="entry name" value="Leu-rich_rpt"/>
</dbReference>
<evidence type="ECO:0000256" key="3">
    <source>
        <dbReference type="ARBA" id="ARBA00012513"/>
    </source>
</evidence>
<keyword evidence="12" id="KW-0418">Kinase</keyword>
<dbReference type="Gene3D" id="3.30.200.20">
    <property type="entry name" value="Phosphorylase Kinase, domain 1"/>
    <property type="match status" value="1"/>
</dbReference>
<feature type="domain" description="Protein kinase" evidence="22">
    <location>
        <begin position="828"/>
        <end position="1104"/>
    </location>
</feature>
<dbReference type="EMBL" id="JAUJYN010000010">
    <property type="protein sequence ID" value="KAK1262382.1"/>
    <property type="molecule type" value="Genomic_DNA"/>
</dbReference>
<sequence>MIKGGDFQFFFFFLIFPSSKYKNKKTKKQWRKSDLSLLFTDRWVSPTTDPRRERSQLSHFPRPSLPKMVDLRFLWVFVGLLTLAFRVSDSQNRTCNPDDLKALEGFVKGLDFGSIDGWGGFNSSSSSFSSSDCCDWGGVHCELGRIVGLDLANKSLKGSVSESLAGLNRLRFLNLSSNSLHGAVPQKLFALPSLEVLDLSSNRLSDGFPATIQLPSLRVFNISSNLFNGSHPVLSGSTNLTAYIVGFNLLSGGIDTSICVASPGLQVVAFSMNMLSGRFPSGFGNCGSLQQLCVDSNKLSGELPDDLFTLSSLTHLSIQDNSITGTLDDRIGNLSSLVQLDLSLNGFSGTIPDVFGKMRGLQFLSFQSNNFSGPLPRSLSMLHSIDFLSMRDNSLNGLIDLNFTSMGRLCSLDLGSNQFTGLIPDGISTCVGLKTLNLARNNLHGEIPESFTSLQSLSYLSLSNNSFTNLSSALAILQQCKNLTSVVLTMNFRGEVMPLDGVEGFTNLEAFIIANCQLSGSIPPWLRGCAKLQLVDLSWNHLKGTVPSWFGNLEELFYLDLSNNSLVGDIPKSLTQLKCLISHNNSLQRSSPPDFPFFTKRNKGAKGLQYNQVQSFPPSIDLSDNHIDGPIWPEFGNLKNIIVLDLSGNNLSGTIPGELSGMKSLENLDLSHNSLTGTIPPSLTSLNFLSSFSVAYNNLYGLIPTGGQFLTFSNSSFEGNKGLCREHPSTCPSQQAPSLASGDTTQKKKNKVAIAGIAIGILSGTAFILALAYIFVTRIFARRKTNVEDEEANDDKHVEMSGSCMVLLFNKDSKELTVDDLLKSTDNFDQANIIGCGGFGLVYKATLPDGRRAAIKRLSGDCGQMDREFQAEVQTLSQAQHENLVLLQGYSKIGNDRLLIYSYMANGSLDYWLHEKFDGGSTLDWDTRLRIARGAARGLAYLHQSCQPHILHRDIKSSNILLDENFEAHLADFGLARLISAYDTHVSTDLVGTLGYIPPEYGQSSVATFKGDVYSFGVVLLELLTGRRPMDVCKPKECRDLISWVFKLKREKREAEVFDPLIYDKEHDKELMWVLEISCQCLNESPKVRPTTQQIVSWLNSITLNEQSMK</sequence>
<evidence type="ECO:0000256" key="15">
    <source>
        <dbReference type="ARBA" id="ARBA00023136"/>
    </source>
</evidence>
<dbReference type="PRINTS" id="PR00019">
    <property type="entry name" value="LEURICHRPT"/>
</dbReference>
<dbReference type="GO" id="GO:0005886">
    <property type="term" value="C:plasma membrane"/>
    <property type="evidence" value="ECO:0007669"/>
    <property type="project" value="UniProtKB-SubCell"/>
</dbReference>
<feature type="transmembrane region" description="Helical" evidence="21">
    <location>
        <begin position="752"/>
        <end position="776"/>
    </location>
</feature>
<evidence type="ECO:0000256" key="14">
    <source>
        <dbReference type="ARBA" id="ARBA00022989"/>
    </source>
</evidence>